<feature type="domain" description="S1-like" evidence="4">
    <location>
        <begin position="23"/>
        <end position="72"/>
    </location>
</feature>
<keyword evidence="2" id="KW-0694">RNA-binding</keyword>
<protein>
    <recommendedName>
        <fullName evidence="4">S1-like domain-containing protein</fullName>
    </recommendedName>
</protein>
<dbReference type="GO" id="GO:0005634">
    <property type="term" value="C:nucleus"/>
    <property type="evidence" value="ECO:0007669"/>
    <property type="project" value="TreeGrafter"/>
</dbReference>
<dbReference type="Gene3D" id="2.40.50.140">
    <property type="entry name" value="Nucleic acid-binding proteins"/>
    <property type="match status" value="1"/>
</dbReference>
<feature type="compositionally biased region" description="Basic residues" evidence="3">
    <location>
        <begin position="1"/>
        <end position="10"/>
    </location>
</feature>
<feature type="region of interest" description="Disordered" evidence="3">
    <location>
        <begin position="1"/>
        <end position="20"/>
    </location>
</feature>
<dbReference type="Proteomes" id="UP000886520">
    <property type="component" value="Chromosome 21"/>
</dbReference>
<dbReference type="EMBL" id="JABFUD020000021">
    <property type="protein sequence ID" value="KAI5062969.1"/>
    <property type="molecule type" value="Genomic_DNA"/>
</dbReference>
<keyword evidence="6" id="KW-1185">Reference proteome</keyword>
<evidence type="ECO:0000256" key="3">
    <source>
        <dbReference type="SAM" id="MobiDB-lite"/>
    </source>
</evidence>
<dbReference type="InterPro" id="IPR006196">
    <property type="entry name" value="RNA-binding_domain_S1_IF1"/>
</dbReference>
<dbReference type="InterPro" id="IPR039294">
    <property type="entry name" value="EIF1AD"/>
</dbReference>
<evidence type="ECO:0000256" key="2">
    <source>
        <dbReference type="ARBA" id="ARBA00022884"/>
    </source>
</evidence>
<proteinExistence type="inferred from homology"/>
<dbReference type="SUPFAM" id="SSF50249">
    <property type="entry name" value="Nucleic acid-binding proteins"/>
    <property type="match status" value="1"/>
</dbReference>
<reference evidence="5" key="1">
    <citation type="submission" date="2021-01" db="EMBL/GenBank/DDBJ databases">
        <title>Adiantum capillus-veneris genome.</title>
        <authorList>
            <person name="Fang Y."/>
            <person name="Liao Q."/>
        </authorList>
    </citation>
    <scope>NUCLEOTIDE SEQUENCE</scope>
    <source>
        <strain evidence="5">H3</strain>
        <tissue evidence="5">Leaf</tissue>
    </source>
</reference>
<evidence type="ECO:0000313" key="5">
    <source>
        <dbReference type="EMBL" id="KAI5062969.1"/>
    </source>
</evidence>
<evidence type="ECO:0000256" key="1">
    <source>
        <dbReference type="ARBA" id="ARBA00007340"/>
    </source>
</evidence>
<dbReference type="PANTHER" id="PTHR21641">
    <property type="entry name" value="TRANSLATION INITIATION FACTOR-RELATED"/>
    <property type="match status" value="1"/>
</dbReference>
<feature type="region of interest" description="Disordered" evidence="3">
    <location>
        <begin position="112"/>
        <end position="154"/>
    </location>
</feature>
<dbReference type="Pfam" id="PF01176">
    <property type="entry name" value="eIF-1a"/>
    <property type="match status" value="1"/>
</dbReference>
<dbReference type="GO" id="GO:0003743">
    <property type="term" value="F:translation initiation factor activity"/>
    <property type="evidence" value="ECO:0007669"/>
    <property type="project" value="InterPro"/>
</dbReference>
<dbReference type="InterPro" id="IPR012340">
    <property type="entry name" value="NA-bd_OB-fold"/>
</dbReference>
<feature type="compositionally biased region" description="Basic and acidic residues" evidence="3">
    <location>
        <begin position="112"/>
        <end position="136"/>
    </location>
</feature>
<dbReference type="GO" id="GO:0003723">
    <property type="term" value="F:RNA binding"/>
    <property type="evidence" value="ECO:0007669"/>
    <property type="project" value="UniProtKB-KW"/>
</dbReference>
<dbReference type="OrthoDB" id="1738325at2759"/>
<dbReference type="PANTHER" id="PTHR21641:SF0">
    <property type="entry name" value="RNA-BINDING PROTEIN EIF1AD-RELATED"/>
    <property type="match status" value="1"/>
</dbReference>
<evidence type="ECO:0000313" key="6">
    <source>
        <dbReference type="Proteomes" id="UP000886520"/>
    </source>
</evidence>
<comment type="caution">
    <text evidence="5">The sequence shown here is derived from an EMBL/GenBank/DDBJ whole genome shotgun (WGS) entry which is preliminary data.</text>
</comment>
<organism evidence="5 6">
    <name type="scientific">Adiantum capillus-veneris</name>
    <name type="common">Maidenhair fern</name>
    <dbReference type="NCBI Taxonomy" id="13818"/>
    <lineage>
        <taxon>Eukaryota</taxon>
        <taxon>Viridiplantae</taxon>
        <taxon>Streptophyta</taxon>
        <taxon>Embryophyta</taxon>
        <taxon>Tracheophyta</taxon>
        <taxon>Polypodiopsida</taxon>
        <taxon>Polypodiidae</taxon>
        <taxon>Polypodiales</taxon>
        <taxon>Pteridineae</taxon>
        <taxon>Pteridaceae</taxon>
        <taxon>Vittarioideae</taxon>
        <taxon>Adiantum</taxon>
    </lineage>
</organism>
<gene>
    <name evidence="5" type="ORF">GOP47_0021516</name>
</gene>
<accession>A0A9D4U9F5</accession>
<dbReference type="InterPro" id="IPR001253">
    <property type="entry name" value="TIF_eIF-1A"/>
</dbReference>
<name>A0A9D4U9F5_ADICA</name>
<dbReference type="SMART" id="SM00652">
    <property type="entry name" value="eIF1a"/>
    <property type="match status" value="1"/>
</dbReference>
<comment type="similarity">
    <text evidence="1">Belongs to the EIF1AD family.</text>
</comment>
<sequence length="217" mass="24264">MRGGGRKKLKQGALNGGSELQPGQTIRRVISLRGSNIIEVEDEGNATTLCLLPAKFNKILWIRKGSFVVVEEGDRERALESGNKVTGIICQVLFEEQIRSLKKSLTWPTCFEDSKTRPHSQREGNNSKDNVEKASNNDESCCDVDNDNLPPLESNQNRRAMQFDLEESSSRASVGKFQRRERFCCRGWFGYTGLGNNFVTMLNIPLTQASDTCLSKA</sequence>
<dbReference type="AlphaFoldDB" id="A0A9D4U9F5"/>
<evidence type="ECO:0000259" key="4">
    <source>
        <dbReference type="Pfam" id="PF01176"/>
    </source>
</evidence>